<dbReference type="EMBL" id="JANFLP010000006">
    <property type="protein sequence ID" value="MCQ1949316.1"/>
    <property type="molecule type" value="Genomic_DNA"/>
</dbReference>
<dbReference type="Gene3D" id="3.40.630.30">
    <property type="match status" value="1"/>
</dbReference>
<gene>
    <name evidence="2" type="ORF">NNX28_05155</name>
</gene>
<dbReference type="RefSeq" id="WP_255865041.1">
    <property type="nucleotide sequence ID" value="NZ_CP104263.1"/>
</dbReference>
<organism evidence="2 3">
    <name type="scientific">Arthrobacter jinronghuae</name>
    <dbReference type="NCBI Taxonomy" id="2964609"/>
    <lineage>
        <taxon>Bacteria</taxon>
        <taxon>Bacillati</taxon>
        <taxon>Actinomycetota</taxon>
        <taxon>Actinomycetes</taxon>
        <taxon>Micrococcales</taxon>
        <taxon>Micrococcaceae</taxon>
        <taxon>Arthrobacter</taxon>
    </lineage>
</organism>
<keyword evidence="3" id="KW-1185">Reference proteome</keyword>
<comment type="caution">
    <text evidence="2">The sequence shown here is derived from an EMBL/GenBank/DDBJ whole genome shotgun (WGS) entry which is preliminary data.</text>
</comment>
<dbReference type="CDD" id="cd04301">
    <property type="entry name" value="NAT_SF"/>
    <property type="match status" value="1"/>
</dbReference>
<reference evidence="2 3" key="1">
    <citation type="submission" date="2022-07" db="EMBL/GenBank/DDBJ databases">
        <title>Novel species in genus Arthrobacter.</title>
        <authorList>
            <person name="Liu Y."/>
        </authorList>
    </citation>
    <scope>NUCLEOTIDE SEQUENCE [LARGE SCALE GENOMIC DNA]</scope>
    <source>
        <strain evidence="3">zg-Y859</strain>
    </source>
</reference>
<dbReference type="SUPFAM" id="SSF55729">
    <property type="entry name" value="Acyl-CoA N-acyltransferases (Nat)"/>
    <property type="match status" value="1"/>
</dbReference>
<proteinExistence type="predicted"/>
<evidence type="ECO:0000313" key="3">
    <source>
        <dbReference type="Proteomes" id="UP001206924"/>
    </source>
</evidence>
<accession>A0ABT1NRY0</accession>
<dbReference type="Pfam" id="PF00583">
    <property type="entry name" value="Acetyltransf_1"/>
    <property type="match status" value="1"/>
</dbReference>
<protein>
    <submittedName>
        <fullName evidence="2">GNAT family N-acetyltransferase</fullName>
    </submittedName>
</protein>
<sequence length="174" mass="18852">MGALTIREARPGDWPAVWNLMEPIVRAGETYCWDTGTTEEQARQLWLEPAPTVVFVALKDGSVAGTAQLHPNKSGNGSHVANASFMTASEFSGQGVARALGEHVLAEAARRGYRSMQFNAVVETNIRAVALWQSLGFSILATVPEAFRHPVEGLTGLHIMHRTLDLEGSERIGT</sequence>
<dbReference type="PROSITE" id="PS51186">
    <property type="entry name" value="GNAT"/>
    <property type="match status" value="1"/>
</dbReference>
<evidence type="ECO:0000259" key="1">
    <source>
        <dbReference type="PROSITE" id="PS51186"/>
    </source>
</evidence>
<dbReference type="InterPro" id="IPR000182">
    <property type="entry name" value="GNAT_dom"/>
</dbReference>
<dbReference type="PANTHER" id="PTHR43138:SF1">
    <property type="entry name" value="N-ACETYLTRANSFERASE ACA1"/>
    <property type="match status" value="1"/>
</dbReference>
<evidence type="ECO:0000313" key="2">
    <source>
        <dbReference type="EMBL" id="MCQ1949316.1"/>
    </source>
</evidence>
<dbReference type="PANTHER" id="PTHR43138">
    <property type="entry name" value="ACETYLTRANSFERASE, GNAT FAMILY"/>
    <property type="match status" value="1"/>
</dbReference>
<dbReference type="Proteomes" id="UP001206924">
    <property type="component" value="Unassembled WGS sequence"/>
</dbReference>
<name>A0ABT1NRY0_9MICC</name>
<feature type="domain" description="N-acetyltransferase" evidence="1">
    <location>
        <begin position="4"/>
        <end position="165"/>
    </location>
</feature>
<dbReference type="InterPro" id="IPR052742">
    <property type="entry name" value="Mito_N-acetyltransferase"/>
</dbReference>
<dbReference type="InterPro" id="IPR016181">
    <property type="entry name" value="Acyl_CoA_acyltransferase"/>
</dbReference>